<keyword evidence="2" id="KW-1185">Reference proteome</keyword>
<organism evidence="1 2">
    <name type="scientific">Trichinella zimbabwensis</name>
    <dbReference type="NCBI Taxonomy" id="268475"/>
    <lineage>
        <taxon>Eukaryota</taxon>
        <taxon>Metazoa</taxon>
        <taxon>Ecdysozoa</taxon>
        <taxon>Nematoda</taxon>
        <taxon>Enoplea</taxon>
        <taxon>Dorylaimia</taxon>
        <taxon>Trichinellida</taxon>
        <taxon>Trichinellidae</taxon>
        <taxon>Trichinella</taxon>
    </lineage>
</organism>
<dbReference type="Proteomes" id="UP000055024">
    <property type="component" value="Unassembled WGS sequence"/>
</dbReference>
<accession>A0A0V1DQH9</accession>
<dbReference type="AlphaFoldDB" id="A0A0V1DQH9"/>
<reference evidence="1 2" key="1">
    <citation type="submission" date="2015-01" db="EMBL/GenBank/DDBJ databases">
        <title>Evolution of Trichinella species and genotypes.</title>
        <authorList>
            <person name="Korhonen P.K."/>
            <person name="Edoardo P."/>
            <person name="Giuseppe L.R."/>
            <person name="Gasser R.B."/>
        </authorList>
    </citation>
    <scope>NUCLEOTIDE SEQUENCE [LARGE SCALE GENOMIC DNA]</scope>
    <source>
        <strain evidence="1">ISS1029</strain>
    </source>
</reference>
<comment type="caution">
    <text evidence="1">The sequence shown here is derived from an EMBL/GenBank/DDBJ whole genome shotgun (WGS) entry which is preliminary data.</text>
</comment>
<protein>
    <submittedName>
        <fullName evidence="1">Uncharacterized protein</fullName>
    </submittedName>
</protein>
<evidence type="ECO:0000313" key="1">
    <source>
        <dbReference type="EMBL" id="KRY63542.1"/>
    </source>
</evidence>
<evidence type="ECO:0000313" key="2">
    <source>
        <dbReference type="Proteomes" id="UP000055024"/>
    </source>
</evidence>
<sequence>MLGSGSGTIWGCCLIGGTPPAPCLPRCCHAHALMIMD</sequence>
<gene>
    <name evidence="1" type="ORF">T11_2352</name>
</gene>
<dbReference type="EMBL" id="JYDP01008519">
    <property type="protein sequence ID" value="KRY63542.1"/>
    <property type="molecule type" value="Genomic_DNA"/>
</dbReference>
<proteinExistence type="predicted"/>
<name>A0A0V1DQH9_9BILA</name>
<dbReference type="OrthoDB" id="10452252at2759"/>